<accession>W4PIG8</accession>
<reference evidence="2" key="1">
    <citation type="journal article" date="2014" name="Genome">
        <title>Draft Genome Sequences of Three Strains of Bacteroides pyogenes Isolated from a Cat and Swine.</title>
        <authorList>
            <person name="Sakamoto M."/>
            <person name="Oshima K."/>
            <person name="Suda W."/>
            <person name="Kitamura K."/>
            <person name="Iida T."/>
            <person name="Hattori M."/>
            <person name="Ohkuma M."/>
        </authorList>
    </citation>
    <scope>NUCLEOTIDE SEQUENCE [LARGE SCALE GENOMIC DNA]</scope>
    <source>
        <strain evidence="2">JCM 6294</strain>
    </source>
</reference>
<organism evidence="1 2">
    <name type="scientific">Bacteroides pyogenes DSM 20611 = JCM 6294</name>
    <dbReference type="NCBI Taxonomy" id="1121100"/>
    <lineage>
        <taxon>Bacteria</taxon>
        <taxon>Pseudomonadati</taxon>
        <taxon>Bacteroidota</taxon>
        <taxon>Bacteroidia</taxon>
        <taxon>Bacteroidales</taxon>
        <taxon>Bacteroidaceae</taxon>
        <taxon>Bacteroides</taxon>
    </lineage>
</organism>
<protein>
    <submittedName>
        <fullName evidence="1">Uncharacterized protein</fullName>
    </submittedName>
</protein>
<evidence type="ECO:0000313" key="1">
    <source>
        <dbReference type="EMBL" id="GAE19480.1"/>
    </source>
</evidence>
<dbReference type="AlphaFoldDB" id="W4PIG8"/>
<proteinExistence type="predicted"/>
<comment type="caution">
    <text evidence="1">The sequence shown here is derived from an EMBL/GenBank/DDBJ whole genome shotgun (WGS) entry which is preliminary data.</text>
</comment>
<sequence length="61" mass="6977">MQAHNVCANIKKFKTKTPESDKIIYRKRQISYRSRNNLPLKHVIIATSGSIGHARSGLRKD</sequence>
<dbReference type="EMBL" id="BAIR01000023">
    <property type="protein sequence ID" value="GAE19480.1"/>
    <property type="molecule type" value="Genomic_DNA"/>
</dbReference>
<name>W4PIG8_9BACE</name>
<evidence type="ECO:0000313" key="2">
    <source>
        <dbReference type="Proteomes" id="UP000018842"/>
    </source>
</evidence>
<gene>
    <name evidence="1" type="ORF">JCM6294_2533</name>
</gene>
<dbReference type="Proteomes" id="UP000018842">
    <property type="component" value="Unassembled WGS sequence"/>
</dbReference>